<dbReference type="Pfam" id="PF24100">
    <property type="entry name" value="DUF7381"/>
    <property type="match status" value="1"/>
</dbReference>
<evidence type="ECO:0000259" key="1">
    <source>
        <dbReference type="Pfam" id="PF24100"/>
    </source>
</evidence>
<dbReference type="Proteomes" id="UP000046392">
    <property type="component" value="Unplaced"/>
</dbReference>
<dbReference type="WBParaSite" id="SPAL_0000537000.1">
    <property type="protein sequence ID" value="SPAL_0000537000.1"/>
    <property type="gene ID" value="SPAL_0000537000"/>
</dbReference>
<keyword evidence="2" id="KW-1185">Reference proteome</keyword>
<evidence type="ECO:0000313" key="2">
    <source>
        <dbReference type="Proteomes" id="UP000046392"/>
    </source>
</evidence>
<accession>A0A0N5BHC7</accession>
<name>A0A0N5BHC7_STREA</name>
<dbReference type="InterPro" id="IPR035940">
    <property type="entry name" value="CAP_sf"/>
</dbReference>
<dbReference type="AlphaFoldDB" id="A0A0N5BHC7"/>
<evidence type="ECO:0000313" key="3">
    <source>
        <dbReference type="WBParaSite" id="SPAL_0000537000.1"/>
    </source>
</evidence>
<organism evidence="2 3">
    <name type="scientific">Strongyloides papillosus</name>
    <name type="common">Intestinal threadworm</name>
    <dbReference type="NCBI Taxonomy" id="174720"/>
    <lineage>
        <taxon>Eukaryota</taxon>
        <taxon>Metazoa</taxon>
        <taxon>Ecdysozoa</taxon>
        <taxon>Nematoda</taxon>
        <taxon>Chromadorea</taxon>
        <taxon>Rhabditida</taxon>
        <taxon>Tylenchina</taxon>
        <taxon>Panagrolaimomorpha</taxon>
        <taxon>Strongyloidoidea</taxon>
        <taxon>Strongyloididae</taxon>
        <taxon>Strongyloides</taxon>
    </lineage>
</organism>
<reference evidence="3" key="1">
    <citation type="submission" date="2017-02" db="UniProtKB">
        <authorList>
            <consortium name="WormBaseParasite"/>
        </authorList>
    </citation>
    <scope>IDENTIFICATION</scope>
</reference>
<proteinExistence type="predicted"/>
<sequence>RNGEFIKTEVKIAENVLPFLDSKYQSSSFDLSKYESKSDSMYRCGTTINKKLEVVIKFAKVSKCHIKINAPNVAPVQKPCKVKPMVPLKHFCYLTEMNRYRRFCGKSNLIIVPYTIKTDGRKSLFKYNGKYYESMKQMSQVIIKHREIKNIGEVYVCNLGFKRNGEFIKTEVKIAENVLPFLDSKYQSSSFDLSKYESKSDSMYRCGTTINKKLEVVIKFAKVSKCHIKINAPNVAPVQKPCKVKPMVPLKHFCYLTEMNRYRRFCGKSNLIIHPILSDIAQRRADSVANYQRLRTDLSRISSNNPYNQYNELIASTSRGSSMLLMYILFHDAWTHNSNFDRPSERKWEMAKLMSSQTRYVGIGISSSQNTVYVCVKFTSDSIYTK</sequence>
<dbReference type="Gene3D" id="3.40.33.10">
    <property type="entry name" value="CAP"/>
    <property type="match status" value="1"/>
</dbReference>
<protein>
    <submittedName>
        <fullName evidence="3">SCP domain-containing protein</fullName>
    </submittedName>
</protein>
<dbReference type="InterPro" id="IPR055805">
    <property type="entry name" value="DUF7381"/>
</dbReference>
<feature type="domain" description="DUF7381" evidence="1">
    <location>
        <begin position="108"/>
        <end position="221"/>
    </location>
</feature>
<dbReference type="SUPFAM" id="SSF55797">
    <property type="entry name" value="PR-1-like"/>
    <property type="match status" value="1"/>
</dbReference>